<dbReference type="EMBL" id="LAZR01019019">
    <property type="protein sequence ID" value="KKL94081.1"/>
    <property type="molecule type" value="Genomic_DNA"/>
</dbReference>
<name>A0A0F9GTU3_9ZZZZ</name>
<protein>
    <submittedName>
        <fullName evidence="1">Uncharacterized protein</fullName>
    </submittedName>
</protein>
<proteinExistence type="predicted"/>
<accession>A0A0F9GTU3</accession>
<sequence>MYRNKYIYEYAPTKRNFGVNASEVKELQFELKLLIETVRQYNIDYLMNVQSPFLEMEQQIVEEHKHEYPEYIELKRKEVERDKYIEEGKAKIKAIEWHIREMFK</sequence>
<evidence type="ECO:0000313" key="1">
    <source>
        <dbReference type="EMBL" id="KKL94081.1"/>
    </source>
</evidence>
<reference evidence="1" key="1">
    <citation type="journal article" date="2015" name="Nature">
        <title>Complex archaea that bridge the gap between prokaryotes and eukaryotes.</title>
        <authorList>
            <person name="Spang A."/>
            <person name="Saw J.H."/>
            <person name="Jorgensen S.L."/>
            <person name="Zaremba-Niedzwiedzka K."/>
            <person name="Martijn J."/>
            <person name="Lind A.E."/>
            <person name="van Eijk R."/>
            <person name="Schleper C."/>
            <person name="Guy L."/>
            <person name="Ettema T.J."/>
        </authorList>
    </citation>
    <scope>NUCLEOTIDE SEQUENCE</scope>
</reference>
<organism evidence="1">
    <name type="scientific">marine sediment metagenome</name>
    <dbReference type="NCBI Taxonomy" id="412755"/>
    <lineage>
        <taxon>unclassified sequences</taxon>
        <taxon>metagenomes</taxon>
        <taxon>ecological metagenomes</taxon>
    </lineage>
</organism>
<gene>
    <name evidence="1" type="ORF">LCGC14_1868210</name>
</gene>
<dbReference type="AlphaFoldDB" id="A0A0F9GTU3"/>
<comment type="caution">
    <text evidence="1">The sequence shown here is derived from an EMBL/GenBank/DDBJ whole genome shotgun (WGS) entry which is preliminary data.</text>
</comment>